<reference evidence="2 3" key="1">
    <citation type="journal article" date="2006" name="Science">
        <title>The genome of black cottonwood, Populus trichocarpa (Torr. &amp; Gray).</title>
        <authorList>
            <person name="Tuskan G.A."/>
            <person name="Difazio S."/>
            <person name="Jansson S."/>
            <person name="Bohlmann J."/>
            <person name="Grigoriev I."/>
            <person name="Hellsten U."/>
            <person name="Putnam N."/>
            <person name="Ralph S."/>
            <person name="Rombauts S."/>
            <person name="Salamov A."/>
            <person name="Schein J."/>
            <person name="Sterck L."/>
            <person name="Aerts A."/>
            <person name="Bhalerao R.R."/>
            <person name="Bhalerao R.P."/>
            <person name="Blaudez D."/>
            <person name="Boerjan W."/>
            <person name="Brun A."/>
            <person name="Brunner A."/>
            <person name="Busov V."/>
            <person name="Campbell M."/>
            <person name="Carlson J."/>
            <person name="Chalot M."/>
            <person name="Chapman J."/>
            <person name="Chen G.L."/>
            <person name="Cooper D."/>
            <person name="Coutinho P.M."/>
            <person name="Couturier J."/>
            <person name="Covert S."/>
            <person name="Cronk Q."/>
            <person name="Cunningham R."/>
            <person name="Davis J."/>
            <person name="Degroeve S."/>
            <person name="Dejardin A."/>
            <person name="Depamphilis C."/>
            <person name="Detter J."/>
            <person name="Dirks B."/>
            <person name="Dubchak I."/>
            <person name="Duplessis S."/>
            <person name="Ehlting J."/>
            <person name="Ellis B."/>
            <person name="Gendler K."/>
            <person name="Goodstein D."/>
            <person name="Gribskov M."/>
            <person name="Grimwood J."/>
            <person name="Groover A."/>
            <person name="Gunter L."/>
            <person name="Hamberger B."/>
            <person name="Heinze B."/>
            <person name="Helariutta Y."/>
            <person name="Henrissat B."/>
            <person name="Holligan D."/>
            <person name="Holt R."/>
            <person name="Huang W."/>
            <person name="Islam-Faridi N."/>
            <person name="Jones S."/>
            <person name="Jones-Rhoades M."/>
            <person name="Jorgensen R."/>
            <person name="Joshi C."/>
            <person name="Kangasjarvi J."/>
            <person name="Karlsson J."/>
            <person name="Kelleher C."/>
            <person name="Kirkpatrick R."/>
            <person name="Kirst M."/>
            <person name="Kohler A."/>
            <person name="Kalluri U."/>
            <person name="Larimer F."/>
            <person name="Leebens-Mack J."/>
            <person name="Leple J.C."/>
            <person name="Locascio P."/>
            <person name="Lou Y."/>
            <person name="Lucas S."/>
            <person name="Martin F."/>
            <person name="Montanini B."/>
            <person name="Napoli C."/>
            <person name="Nelson D.R."/>
            <person name="Nelson C."/>
            <person name="Nieminen K."/>
            <person name="Nilsson O."/>
            <person name="Pereda V."/>
            <person name="Peter G."/>
            <person name="Philippe R."/>
            <person name="Pilate G."/>
            <person name="Poliakov A."/>
            <person name="Razumovskaya J."/>
            <person name="Richardson P."/>
            <person name="Rinaldi C."/>
            <person name="Ritland K."/>
            <person name="Rouze P."/>
            <person name="Ryaboy D."/>
            <person name="Schmutz J."/>
            <person name="Schrader J."/>
            <person name="Segerman B."/>
            <person name="Shin H."/>
            <person name="Siddiqui A."/>
            <person name="Sterky F."/>
            <person name="Terry A."/>
            <person name="Tsai C.J."/>
            <person name="Uberbacher E."/>
            <person name="Unneberg P."/>
            <person name="Vahala J."/>
            <person name="Wall K."/>
            <person name="Wessler S."/>
            <person name="Yang G."/>
            <person name="Yin T."/>
            <person name="Douglas C."/>
            <person name="Marra M."/>
            <person name="Sandberg G."/>
            <person name="Van de Peer Y."/>
            <person name="Rokhsar D."/>
        </authorList>
    </citation>
    <scope>NUCLEOTIDE SEQUENCE [LARGE SCALE GENOMIC DNA]</scope>
    <source>
        <strain evidence="3">cv. Nisqually</strain>
    </source>
</reference>
<evidence type="ECO:0000313" key="3">
    <source>
        <dbReference type="Proteomes" id="UP000006729"/>
    </source>
</evidence>
<evidence type="ECO:0000256" key="1">
    <source>
        <dbReference type="SAM" id="MobiDB-lite"/>
    </source>
</evidence>
<dbReference type="FunCoup" id="A0A2K1YS81">
    <property type="interactions" value="3488"/>
</dbReference>
<dbReference type="OrthoDB" id="10022292at2759"/>
<proteinExistence type="predicted"/>
<dbReference type="Proteomes" id="UP000006729">
    <property type="component" value="Chromosome 10"/>
</dbReference>
<dbReference type="PANTHER" id="PTHR13448:SF14">
    <property type="entry name" value="F26K24.17 PROTEIN"/>
    <property type="match status" value="1"/>
</dbReference>
<dbReference type="EMBL" id="CM009299">
    <property type="protein sequence ID" value="PNT15882.1"/>
    <property type="molecule type" value="Genomic_DNA"/>
</dbReference>
<name>A0A2K1YS81_POPTR</name>
<dbReference type="Gramene" id="Potri.010G110500.1.v4.1">
    <property type="protein sequence ID" value="Potri.010G110500.1.v4.1"/>
    <property type="gene ID" value="Potri.010G110500.v4.1"/>
</dbReference>
<keyword evidence="3" id="KW-1185">Reference proteome</keyword>
<dbReference type="Pfam" id="PF10151">
    <property type="entry name" value="TMEM214"/>
    <property type="match status" value="1"/>
</dbReference>
<dbReference type="AlphaFoldDB" id="A0A2K1YS81"/>
<dbReference type="InParanoid" id="A0A2K1YS81"/>
<dbReference type="PANTHER" id="PTHR13448">
    <property type="entry name" value="TRANSMEMBRANE PROTEIN 214"/>
    <property type="match status" value="1"/>
</dbReference>
<sequence length="594" mass="65316">MDSSESNENHQIASNSNSHSNANDHGWQKVTYPKRQRKQRSAADSAANNSHPIANDSNKPNNVFRSLELQSEDRRRKILESQSAAADAAAVVDTRSRSKHHHRSDDDDDDDYESDDAGVSKENAKAEEKKVKQKKPKKPKVTVADAAAKIDAADLAAFLSDISGSYEGQQEILLMRFADYFGRAFSAVNSSQFPWVKMFRENTVAKLADIPLSHISDAVYKTAADWINQLSIAALGSFVLWCLDSILADLASQQGGSKGSKKGIQQASSKSQVAMFVVLAMVLRRKPDALVNVLPTLRESSKYQGQDKLVVIVWMIAQASHGDLAVGLYSWGHNLLPIVSGKSSNPQSRDIILQSVEKILAAPKARSILVNGAVRKGERLLPPSALEILLRVTFPSSSARLKATERFGAIYPTLKEVALAGAPRSKAMKQVSQQILSFALKAAGESIPELSKEAAGISIWCLTQNADCYKQWDKVYQDNLEASVAVLKRLLEEWKELSVKLAPLDPMRETIKNYRQKNEKGMEPEADATRQALFREADKHCKTLSRKLSHGHGCLKGMAVAVIALAAGAAIMSSNMESWDWKELPVFISSQFSF</sequence>
<feature type="compositionally biased region" description="Polar residues" evidence="1">
    <location>
        <begin position="1"/>
        <end position="12"/>
    </location>
</feature>
<feature type="compositionally biased region" description="Acidic residues" evidence="1">
    <location>
        <begin position="106"/>
        <end position="116"/>
    </location>
</feature>
<dbReference type="GO" id="GO:0005794">
    <property type="term" value="C:Golgi apparatus"/>
    <property type="evidence" value="ECO:0000318"/>
    <property type="project" value="GO_Central"/>
</dbReference>
<feature type="compositionally biased region" description="Basic and acidic residues" evidence="1">
    <location>
        <begin position="118"/>
        <end position="130"/>
    </location>
</feature>
<evidence type="ECO:0000313" key="2">
    <source>
        <dbReference type="EMBL" id="PNT15882.1"/>
    </source>
</evidence>
<dbReference type="GO" id="GO:0005783">
    <property type="term" value="C:endoplasmic reticulum"/>
    <property type="evidence" value="ECO:0000318"/>
    <property type="project" value="GO_Central"/>
</dbReference>
<feature type="compositionally biased region" description="Polar residues" evidence="1">
    <location>
        <begin position="46"/>
        <end position="63"/>
    </location>
</feature>
<dbReference type="InterPro" id="IPR019308">
    <property type="entry name" value="TMEM214"/>
</dbReference>
<organism evidence="2 3">
    <name type="scientific">Populus trichocarpa</name>
    <name type="common">Western balsam poplar</name>
    <name type="synonym">Populus balsamifera subsp. trichocarpa</name>
    <dbReference type="NCBI Taxonomy" id="3694"/>
    <lineage>
        <taxon>Eukaryota</taxon>
        <taxon>Viridiplantae</taxon>
        <taxon>Streptophyta</taxon>
        <taxon>Embryophyta</taxon>
        <taxon>Tracheophyta</taxon>
        <taxon>Spermatophyta</taxon>
        <taxon>Magnoliopsida</taxon>
        <taxon>eudicotyledons</taxon>
        <taxon>Gunneridae</taxon>
        <taxon>Pentapetalae</taxon>
        <taxon>rosids</taxon>
        <taxon>fabids</taxon>
        <taxon>Malpighiales</taxon>
        <taxon>Salicaceae</taxon>
        <taxon>Saliceae</taxon>
        <taxon>Populus</taxon>
    </lineage>
</organism>
<protein>
    <recommendedName>
        <fullName evidence="4">Transmembrane protein 214-A</fullName>
    </recommendedName>
</protein>
<feature type="compositionally biased region" description="Low complexity" evidence="1">
    <location>
        <begin position="13"/>
        <end position="23"/>
    </location>
</feature>
<accession>A0A2K1YS81</accession>
<feature type="region of interest" description="Disordered" evidence="1">
    <location>
        <begin position="1"/>
        <end position="63"/>
    </location>
</feature>
<gene>
    <name evidence="2" type="ORF">POPTR_010G110500</name>
</gene>
<feature type="region of interest" description="Disordered" evidence="1">
    <location>
        <begin position="79"/>
        <end position="139"/>
    </location>
</feature>
<evidence type="ECO:0008006" key="4">
    <source>
        <dbReference type="Google" id="ProtNLM"/>
    </source>
</evidence>
<feature type="compositionally biased region" description="Low complexity" evidence="1">
    <location>
        <begin position="84"/>
        <end position="93"/>
    </location>
</feature>
<dbReference type="OMA" id="DWINHRP"/>